<keyword evidence="1" id="KW-0812">Transmembrane</keyword>
<dbReference type="EMBL" id="BKZQ01000076">
    <property type="protein sequence ID" value="GER71838.1"/>
    <property type="molecule type" value="Genomic_DNA"/>
</dbReference>
<organism evidence="2 3">
    <name type="scientific">Weizmannia acidilactici</name>
    <dbReference type="NCBI Taxonomy" id="2607726"/>
    <lineage>
        <taxon>Bacteria</taxon>
        <taxon>Bacillati</taxon>
        <taxon>Bacillota</taxon>
        <taxon>Bacilli</taxon>
        <taxon>Bacillales</taxon>
        <taxon>Bacillaceae</taxon>
        <taxon>Heyndrickxia</taxon>
    </lineage>
</organism>
<evidence type="ECO:0000313" key="2">
    <source>
        <dbReference type="EMBL" id="GER71838.1"/>
    </source>
</evidence>
<proteinExistence type="predicted"/>
<dbReference type="Proteomes" id="UP000391919">
    <property type="component" value="Unassembled WGS sequence"/>
</dbReference>
<feature type="transmembrane region" description="Helical" evidence="1">
    <location>
        <begin position="15"/>
        <end position="35"/>
    </location>
</feature>
<accession>A0A5J4JMP1</accession>
<protein>
    <submittedName>
        <fullName evidence="2">Uncharacterized protein</fullName>
    </submittedName>
</protein>
<comment type="caution">
    <text evidence="2">The sequence shown here is derived from an EMBL/GenBank/DDBJ whole genome shotgun (WGS) entry which is preliminary data.</text>
</comment>
<dbReference type="AlphaFoldDB" id="A0A5J4JMP1"/>
<name>A0A5J4JMP1_9BACI</name>
<keyword evidence="3" id="KW-1185">Reference proteome</keyword>
<evidence type="ECO:0000313" key="3">
    <source>
        <dbReference type="Proteomes" id="UP000391919"/>
    </source>
</evidence>
<evidence type="ECO:0000256" key="1">
    <source>
        <dbReference type="SAM" id="Phobius"/>
    </source>
</evidence>
<sequence length="85" mass="9593">MDEKNVEEERHMKKLAPLILLCGAVLIGTALLQLFQTHQLQKESLAAVKEKITGEKLNESDNTGIAAKRFRRKWEKPLASSSFQS</sequence>
<gene>
    <name evidence="2" type="ORF">BpJC7_31410</name>
</gene>
<keyword evidence="1" id="KW-1133">Transmembrane helix</keyword>
<keyword evidence="1" id="KW-0472">Membrane</keyword>
<reference evidence="2 3" key="1">
    <citation type="submission" date="2019-09" db="EMBL/GenBank/DDBJ databases">
        <title>Draft genome sequence of Bacillus sp. JC-7.</title>
        <authorList>
            <person name="Tanaka N."/>
            <person name="Shiwa Y."/>
            <person name="Fujita N."/>
            <person name="Tanasupawat S."/>
        </authorList>
    </citation>
    <scope>NUCLEOTIDE SEQUENCE [LARGE SCALE GENOMIC DNA]</scope>
    <source>
        <strain evidence="2 3">JC-7</strain>
    </source>
</reference>